<evidence type="ECO:0000313" key="10">
    <source>
        <dbReference type="Proteomes" id="UP000216225"/>
    </source>
</evidence>
<dbReference type="FunFam" id="1.10.287.950:FF:000001">
    <property type="entry name" value="Methyl-accepting chemotaxis sensory transducer"/>
    <property type="match status" value="1"/>
</dbReference>
<dbReference type="GO" id="GO:0004888">
    <property type="term" value="F:transmembrane signaling receptor activity"/>
    <property type="evidence" value="ECO:0007669"/>
    <property type="project" value="InterPro"/>
</dbReference>
<protein>
    <submittedName>
        <fullName evidence="9">HAMP domain-containing protein</fullName>
    </submittedName>
</protein>
<feature type="domain" description="HAMP" evidence="8">
    <location>
        <begin position="251"/>
        <end position="303"/>
    </location>
</feature>
<dbReference type="SUPFAM" id="SSF58104">
    <property type="entry name" value="Methyl-accepting chemotaxis protein (MCP) signaling domain"/>
    <property type="match status" value="1"/>
</dbReference>
<keyword evidence="6" id="KW-1133">Transmembrane helix</keyword>
<evidence type="ECO:0000259" key="8">
    <source>
        <dbReference type="PROSITE" id="PS50885"/>
    </source>
</evidence>
<name>A0A420KI46_9BURK</name>
<organism evidence="9 10">
    <name type="scientific">Alicycliphilus denitrificans</name>
    <dbReference type="NCBI Taxonomy" id="179636"/>
    <lineage>
        <taxon>Bacteria</taxon>
        <taxon>Pseudomonadati</taxon>
        <taxon>Pseudomonadota</taxon>
        <taxon>Betaproteobacteria</taxon>
        <taxon>Burkholderiales</taxon>
        <taxon>Comamonadaceae</taxon>
        <taxon>Alicycliphilus</taxon>
    </lineage>
</organism>
<dbReference type="CDD" id="cd11386">
    <property type="entry name" value="MCP_signal"/>
    <property type="match status" value="1"/>
</dbReference>
<comment type="caution">
    <text evidence="9">The sequence shown here is derived from an EMBL/GenBank/DDBJ whole genome shotgun (WGS) entry which is preliminary data.</text>
</comment>
<evidence type="ECO:0000256" key="6">
    <source>
        <dbReference type="SAM" id="Phobius"/>
    </source>
</evidence>
<evidence type="ECO:0000256" key="3">
    <source>
        <dbReference type="ARBA" id="ARBA00029447"/>
    </source>
</evidence>
<feature type="domain" description="Methyl-accepting transducer" evidence="7">
    <location>
        <begin position="308"/>
        <end position="537"/>
    </location>
</feature>
<dbReference type="Pfam" id="PF00015">
    <property type="entry name" value="MCPsignal"/>
    <property type="match status" value="1"/>
</dbReference>
<dbReference type="PANTHER" id="PTHR43531:SF14">
    <property type="entry name" value="METHYL-ACCEPTING CHEMOTAXIS PROTEIN I-RELATED"/>
    <property type="match status" value="1"/>
</dbReference>
<dbReference type="PROSITE" id="PS50111">
    <property type="entry name" value="CHEMOTAXIS_TRANSDUC_2"/>
    <property type="match status" value="1"/>
</dbReference>
<keyword evidence="2" id="KW-0488">Methylation</keyword>
<evidence type="ECO:0000256" key="4">
    <source>
        <dbReference type="PROSITE-ProRule" id="PRU00284"/>
    </source>
</evidence>
<evidence type="ECO:0000256" key="1">
    <source>
        <dbReference type="ARBA" id="ARBA00004370"/>
    </source>
</evidence>
<dbReference type="GO" id="GO:0006935">
    <property type="term" value="P:chemotaxis"/>
    <property type="evidence" value="ECO:0007669"/>
    <property type="project" value="InterPro"/>
</dbReference>
<dbReference type="GO" id="GO:0007165">
    <property type="term" value="P:signal transduction"/>
    <property type="evidence" value="ECO:0007669"/>
    <property type="project" value="UniProtKB-KW"/>
</dbReference>
<evidence type="ECO:0000256" key="2">
    <source>
        <dbReference type="ARBA" id="ARBA00022481"/>
    </source>
</evidence>
<comment type="subcellular location">
    <subcellularLocation>
        <location evidence="1">Membrane</location>
    </subcellularLocation>
</comment>
<reference evidence="9 10" key="1">
    <citation type="submission" date="2018-09" db="EMBL/GenBank/DDBJ databases">
        <title>Genome comparison of Alicycliphilus sp. BQ1, a polyurethanolytic bacterium, with its closest phylogenetic relatives Alicycliphilus denitrificans BC and K601, unable to attack polyurethane.</title>
        <authorList>
            <person name="Loza-Tavera H."/>
            <person name="Lozano L."/>
            <person name="Cevallos M."/>
            <person name="Maya-Lucas O."/>
            <person name="Garcia-Mena J."/>
            <person name="Hernandez J."/>
        </authorList>
    </citation>
    <scope>NUCLEOTIDE SEQUENCE [LARGE SCALE GENOMIC DNA]</scope>
    <source>
        <strain evidence="9 10">BQ1</strain>
    </source>
</reference>
<evidence type="ECO:0000313" key="9">
    <source>
        <dbReference type="EMBL" id="RKJ99536.1"/>
    </source>
</evidence>
<dbReference type="InterPro" id="IPR003660">
    <property type="entry name" value="HAMP_dom"/>
</dbReference>
<feature type="coiled-coil region" evidence="5">
    <location>
        <begin position="334"/>
        <end position="364"/>
    </location>
</feature>
<proteinExistence type="inferred from homology"/>
<keyword evidence="5" id="KW-0175">Coiled coil</keyword>
<dbReference type="PROSITE" id="PS50885">
    <property type="entry name" value="HAMP"/>
    <property type="match status" value="1"/>
</dbReference>
<dbReference type="EMBL" id="NKDB02000001">
    <property type="protein sequence ID" value="RKJ99536.1"/>
    <property type="molecule type" value="Genomic_DNA"/>
</dbReference>
<dbReference type="PRINTS" id="PR00260">
    <property type="entry name" value="CHEMTRNSDUCR"/>
</dbReference>
<dbReference type="Gene3D" id="1.10.287.950">
    <property type="entry name" value="Methyl-accepting chemotaxis protein"/>
    <property type="match status" value="1"/>
</dbReference>
<gene>
    <name evidence="9" type="ORF">CE154_007370</name>
</gene>
<dbReference type="GO" id="GO:0005886">
    <property type="term" value="C:plasma membrane"/>
    <property type="evidence" value="ECO:0007669"/>
    <property type="project" value="TreeGrafter"/>
</dbReference>
<keyword evidence="4" id="KW-0807">Transducer</keyword>
<comment type="similarity">
    <text evidence="3">Belongs to the methyl-accepting chemotaxis (MCP) protein family.</text>
</comment>
<keyword evidence="6" id="KW-0472">Membrane</keyword>
<feature type="transmembrane region" description="Helical" evidence="6">
    <location>
        <begin position="227"/>
        <end position="250"/>
    </location>
</feature>
<evidence type="ECO:0000256" key="5">
    <source>
        <dbReference type="SAM" id="Coils"/>
    </source>
</evidence>
<dbReference type="SMART" id="SM00304">
    <property type="entry name" value="HAMP"/>
    <property type="match status" value="1"/>
</dbReference>
<accession>A0A420KI46</accession>
<sequence>MRSSSIKRMFITALIVVGVVITLMVIGIRSLGAAAHTVAEANQARYASYLLADEMRQSSDDLTRLARTYVVSGDPRWEQQYLEILDIRNGKKPRPNEYEKIYWDFRAAGIDPGKGTGPAVALNELMKQAGFTEAEFAKLKEAEANSNDLVRTETIAMNLVKGLHADESGNFTRKGEPELEKAREMMHAASYHGFKARIMKPVDEFLTLLDKRTQATIDEAEALQQRWFYTLWALAALLVLTLVAALWYVYSQITHSLSHAVDSAHTMADGNLAVQVPLTGPAEVVRLLSALRAMQTGLVQVVSKVRTGANSVSMAAIEIAQGNQDLSSRTESQASALEQTAASMEELNATVRQNADNAQQANQLAQSASHVAGQGGAVVAQVVDTMKGISASSHKIADIINVIDGIAFQTNILALNAAVEAARAGEQGRGFAVVAGEVRSLAQRSAQAAKEIKTLITDSVERVAHGSDLVGKAGATMDEVVSSIQRVTDIMAEISAASAEQSSGVSQVGDAVTQMDQATQQNAALVEQMAAAASALSAQAQELVHTVSIFRVAEGDGVAAPSQRLLAAS</sequence>
<dbReference type="Proteomes" id="UP000216225">
    <property type="component" value="Unassembled WGS sequence"/>
</dbReference>
<dbReference type="AlphaFoldDB" id="A0A420KI46"/>
<keyword evidence="6" id="KW-0812">Transmembrane</keyword>
<dbReference type="Pfam" id="PF00672">
    <property type="entry name" value="HAMP"/>
    <property type="match status" value="1"/>
</dbReference>
<evidence type="ECO:0000259" key="7">
    <source>
        <dbReference type="PROSITE" id="PS50111"/>
    </source>
</evidence>
<dbReference type="InterPro" id="IPR004089">
    <property type="entry name" value="MCPsignal_dom"/>
</dbReference>
<dbReference type="InterPro" id="IPR004090">
    <property type="entry name" value="Chemotax_Me-accpt_rcpt"/>
</dbReference>
<dbReference type="PANTHER" id="PTHR43531">
    <property type="entry name" value="PROTEIN ICFG"/>
    <property type="match status" value="1"/>
</dbReference>
<dbReference type="InterPro" id="IPR051310">
    <property type="entry name" value="MCP_chemotaxis"/>
</dbReference>
<dbReference type="SMART" id="SM00283">
    <property type="entry name" value="MA"/>
    <property type="match status" value="1"/>
</dbReference>